<dbReference type="InterPro" id="IPR004089">
    <property type="entry name" value="MCPsignal_dom"/>
</dbReference>
<dbReference type="Gene3D" id="1.10.287.950">
    <property type="entry name" value="Methyl-accepting chemotaxis protein"/>
    <property type="match status" value="1"/>
</dbReference>
<feature type="domain" description="HAMP" evidence="8">
    <location>
        <begin position="224"/>
        <end position="277"/>
    </location>
</feature>
<dbReference type="RefSeq" id="WP_206253595.1">
    <property type="nucleotide sequence ID" value="NZ_CP071060.1"/>
</dbReference>
<keyword evidence="6" id="KW-1133">Transmembrane helix</keyword>
<feature type="compositionally biased region" description="Low complexity" evidence="5">
    <location>
        <begin position="295"/>
        <end position="315"/>
    </location>
</feature>
<dbReference type="PANTHER" id="PTHR32089">
    <property type="entry name" value="METHYL-ACCEPTING CHEMOTAXIS PROTEIN MCPB"/>
    <property type="match status" value="1"/>
</dbReference>
<feature type="transmembrane region" description="Helical" evidence="6">
    <location>
        <begin position="12"/>
        <end position="32"/>
    </location>
</feature>
<dbReference type="SMART" id="SM00304">
    <property type="entry name" value="HAMP"/>
    <property type="match status" value="3"/>
</dbReference>
<evidence type="ECO:0000256" key="2">
    <source>
        <dbReference type="ARBA" id="ARBA00029447"/>
    </source>
</evidence>
<evidence type="ECO:0000313" key="10">
    <source>
        <dbReference type="Proteomes" id="UP000663570"/>
    </source>
</evidence>
<dbReference type="Pfam" id="PF00015">
    <property type="entry name" value="MCPsignal"/>
    <property type="match status" value="1"/>
</dbReference>
<dbReference type="CDD" id="cd11386">
    <property type="entry name" value="MCP_signal"/>
    <property type="match status" value="1"/>
</dbReference>
<comment type="similarity">
    <text evidence="2">Belongs to the methyl-accepting chemotaxis (MCP) protein family.</text>
</comment>
<proteinExistence type="inferred from homology"/>
<evidence type="ECO:0000259" key="8">
    <source>
        <dbReference type="PROSITE" id="PS50885"/>
    </source>
</evidence>
<accession>A0ABX7M5L4</accession>
<dbReference type="PANTHER" id="PTHR32089:SF112">
    <property type="entry name" value="LYSOZYME-LIKE PROTEIN-RELATED"/>
    <property type="match status" value="1"/>
</dbReference>
<dbReference type="CDD" id="cd06225">
    <property type="entry name" value="HAMP"/>
    <property type="match status" value="1"/>
</dbReference>
<sequence>MGNLTVKAKLGLLVLISIGTLLLVGISGWVGISRVGSAMSQLGETQLPAVIALSDVRSNQYALYAYTLEAATWEKEKYANSQFKNILERKEKATAALDKALKAYASQKRTEDEEKAWKTLEPGLKRWRDFDVKLNAVITDLGNNAEFEHQAELFEKYYFYVTDWKDAQYAVERNLNKLVELNVKYAKEASDSGTLSRKAAVGAMLTVFAIAVATLLALGWIFFKSITGALDKMRRAITSVAANNDFTIRADVTSNDETGQTAKAFNQLLEQMQESLREVLSNAQNISEAAHKASDAAQQVSDASTSQSESASAMASAIEEMTVSINHITDSTRDAQHRAHDAGSAADSGATIIAQTNSEMDHIAGTVQTAGETINDLGRQSDKISGIMQVIKEVADQTNLLALNAAIEAARAGEQGRGFAVVADEVRKLAERTRKATEEISQMVVTMQGSARNAVTGMDSVVSRVFEGKELSDQAAARMNEIQGSASQVTEAINEISAALNEQSAAAQDIARQVEHVARMSEDNSYAAQETARISQELDNFASALRDAASRFKV</sequence>
<evidence type="ECO:0000256" key="6">
    <source>
        <dbReference type="SAM" id="Phobius"/>
    </source>
</evidence>
<dbReference type="InterPro" id="IPR003660">
    <property type="entry name" value="HAMP_dom"/>
</dbReference>
<dbReference type="InterPro" id="IPR024478">
    <property type="entry name" value="HlyB_4HB_MCP"/>
</dbReference>
<keyword evidence="1 3" id="KW-0807">Transducer</keyword>
<dbReference type="SMART" id="SM00283">
    <property type="entry name" value="MA"/>
    <property type="match status" value="1"/>
</dbReference>
<dbReference type="EMBL" id="CP071060">
    <property type="protein sequence ID" value="QSI75745.1"/>
    <property type="molecule type" value="Genomic_DNA"/>
</dbReference>
<feature type="transmembrane region" description="Helical" evidence="6">
    <location>
        <begin position="199"/>
        <end position="223"/>
    </location>
</feature>
<evidence type="ECO:0000256" key="3">
    <source>
        <dbReference type="PROSITE-ProRule" id="PRU00284"/>
    </source>
</evidence>
<keyword evidence="4" id="KW-0175">Coiled coil</keyword>
<gene>
    <name evidence="9" type="ORF">JY500_14760</name>
</gene>
<dbReference type="Pfam" id="PF12729">
    <property type="entry name" value="4HB_MCP_1"/>
    <property type="match status" value="1"/>
</dbReference>
<name>A0ABX7M5L4_9RHOO</name>
<keyword evidence="6" id="KW-0812">Transmembrane</keyword>
<organism evidence="9 10">
    <name type="scientific">Niveibacterium microcysteis</name>
    <dbReference type="NCBI Taxonomy" id="2811415"/>
    <lineage>
        <taxon>Bacteria</taxon>
        <taxon>Pseudomonadati</taxon>
        <taxon>Pseudomonadota</taxon>
        <taxon>Betaproteobacteria</taxon>
        <taxon>Rhodocyclales</taxon>
        <taxon>Rhodocyclaceae</taxon>
        <taxon>Niveibacterium</taxon>
    </lineage>
</organism>
<evidence type="ECO:0000259" key="7">
    <source>
        <dbReference type="PROSITE" id="PS50111"/>
    </source>
</evidence>
<dbReference type="SUPFAM" id="SSF58104">
    <property type="entry name" value="Methyl-accepting chemotaxis protein (MCP) signaling domain"/>
    <property type="match status" value="1"/>
</dbReference>
<dbReference type="PROSITE" id="PS50885">
    <property type="entry name" value="HAMP"/>
    <property type="match status" value="1"/>
</dbReference>
<evidence type="ECO:0000256" key="5">
    <source>
        <dbReference type="SAM" id="MobiDB-lite"/>
    </source>
</evidence>
<feature type="region of interest" description="Disordered" evidence="5">
    <location>
        <begin position="290"/>
        <end position="315"/>
    </location>
</feature>
<protein>
    <submittedName>
        <fullName evidence="9">Methyl-accepting chemotaxis protein</fullName>
    </submittedName>
</protein>
<dbReference type="Pfam" id="PF00672">
    <property type="entry name" value="HAMP"/>
    <property type="match status" value="1"/>
</dbReference>
<keyword evidence="6" id="KW-0472">Membrane</keyword>
<feature type="domain" description="Methyl-accepting transducer" evidence="7">
    <location>
        <begin position="282"/>
        <end position="518"/>
    </location>
</feature>
<dbReference type="Proteomes" id="UP000663570">
    <property type="component" value="Chromosome"/>
</dbReference>
<keyword evidence="10" id="KW-1185">Reference proteome</keyword>
<evidence type="ECO:0000256" key="1">
    <source>
        <dbReference type="ARBA" id="ARBA00023224"/>
    </source>
</evidence>
<dbReference type="InterPro" id="IPR004090">
    <property type="entry name" value="Chemotax_Me-accpt_rcpt"/>
</dbReference>
<evidence type="ECO:0000313" key="9">
    <source>
        <dbReference type="EMBL" id="QSI75745.1"/>
    </source>
</evidence>
<reference evidence="9 10" key="1">
    <citation type="submission" date="2021-02" db="EMBL/GenBank/DDBJ databases">
        <title>Niveibacterium changnyeongensis HC41.</title>
        <authorList>
            <person name="Kang M."/>
        </authorList>
    </citation>
    <scope>NUCLEOTIDE SEQUENCE [LARGE SCALE GENOMIC DNA]</scope>
    <source>
        <strain evidence="9 10">HC41</strain>
    </source>
</reference>
<feature type="coiled-coil region" evidence="4">
    <location>
        <begin position="262"/>
        <end position="289"/>
    </location>
</feature>
<dbReference type="PRINTS" id="PR00260">
    <property type="entry name" value="CHEMTRNSDUCR"/>
</dbReference>
<dbReference type="PROSITE" id="PS50111">
    <property type="entry name" value="CHEMOTAXIS_TRANSDUC_2"/>
    <property type="match status" value="1"/>
</dbReference>
<evidence type="ECO:0000256" key="4">
    <source>
        <dbReference type="SAM" id="Coils"/>
    </source>
</evidence>